<organism evidence="1 2">
    <name type="scientific">Tautonia sociabilis</name>
    <dbReference type="NCBI Taxonomy" id="2080755"/>
    <lineage>
        <taxon>Bacteria</taxon>
        <taxon>Pseudomonadati</taxon>
        <taxon>Planctomycetota</taxon>
        <taxon>Planctomycetia</taxon>
        <taxon>Isosphaerales</taxon>
        <taxon>Isosphaeraceae</taxon>
        <taxon>Tautonia</taxon>
    </lineage>
</organism>
<reference evidence="1 2" key="1">
    <citation type="submission" date="2018-12" db="EMBL/GenBank/DDBJ databases">
        <authorList>
            <person name="Toschakov S.V."/>
        </authorList>
    </citation>
    <scope>NUCLEOTIDE SEQUENCE [LARGE SCALE GENOMIC DNA]</scope>
    <source>
        <strain evidence="1 2">GM2012</strain>
    </source>
</reference>
<proteinExistence type="predicted"/>
<evidence type="ECO:0000313" key="1">
    <source>
        <dbReference type="EMBL" id="RUL86712.1"/>
    </source>
</evidence>
<keyword evidence="2" id="KW-1185">Reference proteome</keyword>
<dbReference type="Proteomes" id="UP000280296">
    <property type="component" value="Unassembled WGS sequence"/>
</dbReference>
<protein>
    <submittedName>
        <fullName evidence="1">Ribosomal subunit interface protein</fullName>
    </submittedName>
</protein>
<dbReference type="RefSeq" id="WP_126726374.1">
    <property type="nucleotide sequence ID" value="NZ_RYZH01000030.1"/>
</dbReference>
<dbReference type="InterPro" id="IPR036567">
    <property type="entry name" value="RHF-like"/>
</dbReference>
<sequence length="116" mass="12603">MHVELTTNNYIEHDADLADRVQAEVDHVLGRFGDQITRVEVHLGDVNSDKKSGIDIRCTMEARIAGHQPLIASHDAASIDEAVSGAAERLERVLDSTFGRLGHVKGRTSFGGDQAI</sequence>
<evidence type="ECO:0000313" key="2">
    <source>
        <dbReference type="Proteomes" id="UP000280296"/>
    </source>
</evidence>
<accession>A0A432MHU9</accession>
<dbReference type="OrthoDB" id="121633at2"/>
<reference evidence="1 2" key="2">
    <citation type="submission" date="2019-01" db="EMBL/GenBank/DDBJ databases">
        <title>Tautonia sociabilis, a novel thermotolerant planctomycete of Isosphaeraceae family, isolated from a 4000 m deep subterranean habitat.</title>
        <authorList>
            <person name="Kovaleva O.L."/>
            <person name="Elcheninov A.G."/>
            <person name="Van Heerden E."/>
            <person name="Toshchakov S.V."/>
            <person name="Novikov A."/>
            <person name="Bonch-Osmolovskaya E.A."/>
            <person name="Kublanov I.V."/>
        </authorList>
    </citation>
    <scope>NUCLEOTIDE SEQUENCE [LARGE SCALE GENOMIC DNA]</scope>
    <source>
        <strain evidence="1 2">GM2012</strain>
    </source>
</reference>
<name>A0A432MHU9_9BACT</name>
<dbReference type="AlphaFoldDB" id="A0A432MHU9"/>
<dbReference type="SUPFAM" id="SSF69754">
    <property type="entry name" value="Ribosome binding protein Y (YfiA homologue)"/>
    <property type="match status" value="1"/>
</dbReference>
<gene>
    <name evidence="1" type="ORF">TsocGM_15490</name>
</gene>
<dbReference type="Pfam" id="PF02482">
    <property type="entry name" value="Ribosomal_S30AE"/>
    <property type="match status" value="1"/>
</dbReference>
<dbReference type="InterPro" id="IPR003489">
    <property type="entry name" value="RHF/RaiA"/>
</dbReference>
<dbReference type="EMBL" id="RYZH01000030">
    <property type="protein sequence ID" value="RUL86712.1"/>
    <property type="molecule type" value="Genomic_DNA"/>
</dbReference>
<comment type="caution">
    <text evidence="1">The sequence shown here is derived from an EMBL/GenBank/DDBJ whole genome shotgun (WGS) entry which is preliminary data.</text>
</comment>
<dbReference type="Gene3D" id="3.30.160.100">
    <property type="entry name" value="Ribosome hibernation promotion factor-like"/>
    <property type="match status" value="1"/>
</dbReference>